<dbReference type="Proteomes" id="UP001197806">
    <property type="component" value="Unassembled WGS sequence"/>
</dbReference>
<evidence type="ECO:0000313" key="2">
    <source>
        <dbReference type="EMBL" id="MBY0041094.1"/>
    </source>
</evidence>
<evidence type="ECO:0000259" key="1">
    <source>
        <dbReference type="Pfam" id="PF00555"/>
    </source>
</evidence>
<proteinExistence type="predicted"/>
<reference evidence="2" key="1">
    <citation type="submission" date="2020-08" db="EMBL/GenBank/DDBJ databases">
        <title>Fungal Genomes of the International Space Station.</title>
        <authorList>
            <person name="Seuylemezian A."/>
            <person name="Singh N.K."/>
            <person name="Wood J."/>
            <person name="Venkateswaran K."/>
        </authorList>
    </citation>
    <scope>NUCLEOTIDE SEQUENCE</scope>
    <source>
        <strain evidence="2">I2-B2</strain>
    </source>
</reference>
<dbReference type="Pfam" id="PF00555">
    <property type="entry name" value="Endotoxin_M"/>
    <property type="match status" value="1"/>
</dbReference>
<dbReference type="AlphaFoldDB" id="A0AAW4R261"/>
<name>A0AAW4R261_BACCE</name>
<dbReference type="InterPro" id="IPR036399">
    <property type="entry name" value="Pest_cryst_cen_dom_sf"/>
</dbReference>
<gene>
    <name evidence="2" type="ORF">H7U08_32160</name>
</gene>
<comment type="caution">
    <text evidence="2">The sequence shown here is derived from an EMBL/GenBank/DDBJ whole genome shotgun (WGS) entry which is preliminary data.</text>
</comment>
<accession>A0AAW4R261</accession>
<dbReference type="SUPFAM" id="SSF51096">
    <property type="entry name" value="delta-Endotoxin (insectocide), middle domain"/>
    <property type="match status" value="1"/>
</dbReference>
<dbReference type="GO" id="GO:0005102">
    <property type="term" value="F:signaling receptor binding"/>
    <property type="evidence" value="ECO:0007669"/>
    <property type="project" value="InterPro"/>
</dbReference>
<sequence length="58" mass="6789">MWYATVRFLVPLSQQDRLYLHPQLTREVYTDPVSLSISNPDIDPSFSQMENTVLLQSF</sequence>
<dbReference type="InterPro" id="IPR001178">
    <property type="entry name" value="Pest_cryst_dom_II"/>
</dbReference>
<feature type="domain" description="Pesticidal crystal protein" evidence="1">
    <location>
        <begin position="22"/>
        <end position="54"/>
    </location>
</feature>
<evidence type="ECO:0000313" key="3">
    <source>
        <dbReference type="Proteomes" id="UP001197806"/>
    </source>
</evidence>
<organism evidence="2 3">
    <name type="scientific">Bacillus cereus</name>
    <dbReference type="NCBI Taxonomy" id="1396"/>
    <lineage>
        <taxon>Bacteria</taxon>
        <taxon>Bacillati</taxon>
        <taxon>Bacillota</taxon>
        <taxon>Bacilli</taxon>
        <taxon>Bacillales</taxon>
        <taxon>Bacillaceae</taxon>
        <taxon>Bacillus</taxon>
        <taxon>Bacillus cereus group</taxon>
    </lineage>
</organism>
<dbReference type="EMBL" id="JACLPZ010000123">
    <property type="protein sequence ID" value="MBY0041094.1"/>
    <property type="molecule type" value="Genomic_DNA"/>
</dbReference>
<protein>
    <recommendedName>
        <fullName evidence="1">Pesticidal crystal protein domain-containing protein</fullName>
    </recommendedName>
</protein>